<evidence type="ECO:0000313" key="8">
    <source>
        <dbReference type="Proteomes" id="UP000054937"/>
    </source>
</evidence>
<dbReference type="InterPro" id="IPR003126">
    <property type="entry name" value="Znf_UBR"/>
</dbReference>
<dbReference type="OMA" id="FIQIIAR"/>
<evidence type="ECO:0000256" key="5">
    <source>
        <dbReference type="RuleBase" id="RU366018"/>
    </source>
</evidence>
<dbReference type="OrthoDB" id="298156at2759"/>
<keyword evidence="2 5" id="KW-0863">Zinc-finger</keyword>
<keyword evidence="8" id="KW-1185">Reference proteome</keyword>
<comment type="caution">
    <text evidence="7">The sequence shown here is derived from an EMBL/GenBank/DDBJ whole genome shotgun (WGS) entry which is preliminary data.</text>
</comment>
<dbReference type="InParanoid" id="A0A0V0R1A0"/>
<dbReference type="GO" id="GO:0008270">
    <property type="term" value="F:zinc ion binding"/>
    <property type="evidence" value="ECO:0007669"/>
    <property type="project" value="UniProtKB-UniRule"/>
</dbReference>
<dbReference type="CDD" id="cd19670">
    <property type="entry name" value="UBR-box_UBR1_2_3"/>
    <property type="match status" value="1"/>
</dbReference>
<dbReference type="PANTHER" id="PTHR21497:SF24">
    <property type="entry name" value="E3 UBIQUITIN-PROTEIN LIGASE UBR1"/>
    <property type="match status" value="1"/>
</dbReference>
<dbReference type="GO" id="GO:0005737">
    <property type="term" value="C:cytoplasm"/>
    <property type="evidence" value="ECO:0007669"/>
    <property type="project" value="TreeGrafter"/>
</dbReference>
<evidence type="ECO:0000256" key="2">
    <source>
        <dbReference type="ARBA" id="ARBA00022771"/>
    </source>
</evidence>
<keyword evidence="3 5" id="KW-0862">Zinc</keyword>
<protein>
    <recommendedName>
        <fullName evidence="5">E3 ubiquitin-protein ligase</fullName>
        <ecNumber evidence="5">2.3.2.27</ecNumber>
    </recommendedName>
</protein>
<reference evidence="7 8" key="1">
    <citation type="journal article" date="2015" name="Sci. Rep.">
        <title>Genome of the facultative scuticociliatosis pathogen Pseudocohnilembus persalinus provides insight into its virulence through horizontal gene transfer.</title>
        <authorList>
            <person name="Xiong J."/>
            <person name="Wang G."/>
            <person name="Cheng J."/>
            <person name="Tian M."/>
            <person name="Pan X."/>
            <person name="Warren A."/>
            <person name="Jiang C."/>
            <person name="Yuan D."/>
            <person name="Miao W."/>
        </authorList>
    </citation>
    <scope>NUCLEOTIDE SEQUENCE [LARGE SCALE GENOMIC DNA]</scope>
    <source>
        <strain evidence="7">36N120E</strain>
    </source>
</reference>
<comment type="similarity">
    <text evidence="5">Belongs to the E3 ubiquitin-protein ligase UBR1-like family.</text>
</comment>
<comment type="catalytic activity">
    <reaction evidence="5">
        <text>S-ubiquitinyl-[E2 ubiquitin-conjugating enzyme]-L-cysteine + [acceptor protein]-L-lysine = [E2 ubiquitin-conjugating enzyme]-L-cysteine + N(6)-ubiquitinyl-[acceptor protein]-L-lysine.</text>
        <dbReference type="EC" id="2.3.2.27"/>
    </reaction>
</comment>
<dbReference type="GO" id="GO:0000151">
    <property type="term" value="C:ubiquitin ligase complex"/>
    <property type="evidence" value="ECO:0007669"/>
    <property type="project" value="TreeGrafter"/>
</dbReference>
<dbReference type="PANTHER" id="PTHR21497">
    <property type="entry name" value="UBIQUITIN LIGASE E3 ALPHA-RELATED"/>
    <property type="match status" value="1"/>
</dbReference>
<dbReference type="PROSITE" id="PS51157">
    <property type="entry name" value="ZF_UBR"/>
    <property type="match status" value="1"/>
</dbReference>
<dbReference type="SMART" id="SM00396">
    <property type="entry name" value="ZnF_UBR1"/>
    <property type="match status" value="1"/>
</dbReference>
<name>A0A0V0R1A0_PSEPJ</name>
<dbReference type="InterPro" id="IPR039164">
    <property type="entry name" value="UBR1-like"/>
</dbReference>
<organism evidence="7 8">
    <name type="scientific">Pseudocohnilembus persalinus</name>
    <name type="common">Ciliate</name>
    <dbReference type="NCBI Taxonomy" id="266149"/>
    <lineage>
        <taxon>Eukaryota</taxon>
        <taxon>Sar</taxon>
        <taxon>Alveolata</taxon>
        <taxon>Ciliophora</taxon>
        <taxon>Intramacronucleata</taxon>
        <taxon>Oligohymenophorea</taxon>
        <taxon>Scuticociliatia</taxon>
        <taxon>Philasterida</taxon>
        <taxon>Pseudocohnilembidae</taxon>
        <taxon>Pseudocohnilembus</taxon>
    </lineage>
</organism>
<dbReference type="Proteomes" id="UP000054937">
    <property type="component" value="Unassembled WGS sequence"/>
</dbReference>
<proteinExistence type="inferred from homology"/>
<comment type="function">
    <text evidence="5">Ubiquitin ligase protein which is a component of the N-end rule pathway. Recognizes and binds to proteins bearing specific N-terminal residues that are destabilizing according to the N-end rule, leading to their ubiquitination and subsequent degradation.</text>
</comment>
<feature type="zinc finger region" description="UBR-type" evidence="4">
    <location>
        <begin position="48"/>
        <end position="119"/>
    </location>
</feature>
<accession>A0A0V0R1A0</accession>
<evidence type="ECO:0000259" key="6">
    <source>
        <dbReference type="PROSITE" id="PS51157"/>
    </source>
</evidence>
<dbReference type="Gene3D" id="2.10.110.30">
    <property type="match status" value="1"/>
</dbReference>
<dbReference type="GO" id="GO:0071596">
    <property type="term" value="P:ubiquitin-dependent protein catabolic process via the N-end rule pathway"/>
    <property type="evidence" value="ECO:0007669"/>
    <property type="project" value="UniProtKB-UniRule"/>
</dbReference>
<dbReference type="GO" id="GO:0061630">
    <property type="term" value="F:ubiquitin protein ligase activity"/>
    <property type="evidence" value="ECO:0007669"/>
    <property type="project" value="UniProtKB-UniRule"/>
</dbReference>
<evidence type="ECO:0000256" key="1">
    <source>
        <dbReference type="ARBA" id="ARBA00022723"/>
    </source>
</evidence>
<keyword evidence="5" id="KW-0808">Transferase</keyword>
<dbReference type="Pfam" id="PF02207">
    <property type="entry name" value="zf-UBR"/>
    <property type="match status" value="1"/>
</dbReference>
<evidence type="ECO:0000313" key="7">
    <source>
        <dbReference type="EMBL" id="KRX08313.1"/>
    </source>
</evidence>
<keyword evidence="1 5" id="KW-0479">Metal-binding</keyword>
<feature type="domain" description="UBR-type" evidence="6">
    <location>
        <begin position="48"/>
        <end position="119"/>
    </location>
</feature>
<dbReference type="UniPathway" id="UPA00143"/>
<dbReference type="EC" id="2.3.2.27" evidence="5"/>
<gene>
    <name evidence="7" type="ORF">PPERSA_01774</name>
</gene>
<dbReference type="EMBL" id="LDAU01000066">
    <property type="protein sequence ID" value="KRX08313.1"/>
    <property type="molecule type" value="Genomic_DNA"/>
</dbReference>
<evidence type="ECO:0000256" key="3">
    <source>
        <dbReference type="ARBA" id="ARBA00022833"/>
    </source>
</evidence>
<dbReference type="GO" id="GO:0016567">
    <property type="term" value="P:protein ubiquitination"/>
    <property type="evidence" value="ECO:0007669"/>
    <property type="project" value="UniProtKB-UniRule"/>
</dbReference>
<evidence type="ECO:0000256" key="4">
    <source>
        <dbReference type="PROSITE-ProRule" id="PRU00508"/>
    </source>
</evidence>
<sequence length="1413" mass="166936">MVFNSKYFNQLKTLVQSYLDMKKQFDAIELKKNILLTLVGDQKYEETQTCSKEIVFGQLSFQCLDCGIDKDSHLLCSDCFSTELHQNHKIQYSTDNIGICDCGDYQAIKSQGCCQKHKKNGNSSETFLNKQYIWEKYIPENLRQNFSHVFQLLFQIGIEKSNEIKYQQEKLTEKEELQQCVLQEYMYYIFELINYFCSQSSILASYMGHILTEKIGKSYNYLNTKKLSPVYDKEVNTILSLCFVTIMKNDDNFQNILVITYSKMFNFLIYQTKIQKGLYVTDLFDLYNQFFTISCSELWLKDSNLPFIFEQTKQIINMYFTGLSRFAYNILSELLFLTQKKRSPHLEDEIEKCRLHIECSLLMISKLLISKIVNSCVEKKNQLLEYFLETLIIEAQEVDYTHNCENEEKFSEGYEWPIHFTGFRVIGIVMNVIILNQSSYKLKQLLQEHMKSQILEKRLIENMVICSLKAIKFAKSSEEKVGNFYEMLINPQKSMKIEIINSFYKKSYYGQYDLDLALIQTLFFFTLQNDQSNKVSLMSTISEIYGEIDIKRIYFNCKDNDFLNNLGKVLELIIVLIIDSTSFINSVACTKIFQQQGEKNRPDWVVRHLDNVIINSFHIKKSKDLRTIKEVLFDKILNYDIHLEDFINNVSSYNQNSNNLRIKQEYENVYEPFIFNKYKRLSQELVEKIQNITHKNKQLDTIVSTMEFYDRRSFLRQVMDILFSDEVPRYAMLCFRIDGLMEKNKEVLKNAVKLVSLYLQFCQREIEFGDFCEDRIVFDNLLKPEMEVKIEEMKNNEKLTDLKQTFVNIQKIIQSVKNEVLKRSCEKTTKKLKQSTIIQEQMLKKVQSQDGQKQQIKDKEKLLQQKKEQIRKNFLLKQKNFMNKNHNLVQNLPETQEQSDNTQNENEVCNICHDLLVNTEYGVNAYLSRDNLIKFSSYYSPQSFSELDNQNINKIKEIQKNKQNCQNEDENEFGELETLCGHCKFMSNIFIQFMDESKCVYFRNLIPNKQPKLLYDSQLYLTIQNKPSKEEDIPNLSFSSNSVSEELPSRINQIDYLIEQTKQQPIKIYNEENNYKADGFNQLGQVAQNMQQQNFNQNIQKSQTFPKFDYQLIQHTNIEKQKKTSTLVKEIQKNAQNQEISDLDENIIIDPTEYLNLKNISGNNQNTKFSQKMCINGGNGQNKDIDSLDMDAFGSDFNEFDGYVKFMDDIDPQNKTFHLSIDNEILNLVNKQESQIIQLKKIYRTGYQNFQIVFLPANYLEFQKFYNSCVCDICQDFPRLTVPYLCLVCEKVYCSVKCYKHDELIEPSQKRCKKQGNLNKHAIKKHQGKCAFLHLSRGVILLVNYPKIVSYGHMYQDVYGQLPNIKNQKWEDFQLNYKLYNRIQELIITQRIPQEITYKLMKDELCLFQQDYV</sequence>
<comment type="pathway">
    <text evidence="5">Protein modification; protein ubiquitination.</text>
</comment>
<keyword evidence="5" id="KW-0833">Ubl conjugation pathway</keyword>